<proteinExistence type="predicted"/>
<keyword evidence="3" id="KW-1185">Reference proteome</keyword>
<feature type="region of interest" description="Disordered" evidence="1">
    <location>
        <begin position="192"/>
        <end position="220"/>
    </location>
</feature>
<evidence type="ECO:0000313" key="3">
    <source>
        <dbReference type="Proteomes" id="UP000235023"/>
    </source>
</evidence>
<dbReference type="Proteomes" id="UP000235023">
    <property type="component" value="Unassembled WGS sequence"/>
</dbReference>
<gene>
    <name evidence="2" type="ORF">BDW42DRAFT_192749</name>
</gene>
<feature type="compositionally biased region" description="Basic and acidic residues" evidence="1">
    <location>
        <begin position="211"/>
        <end position="220"/>
    </location>
</feature>
<dbReference type="AlphaFoldDB" id="A0A2J5HZ25"/>
<feature type="compositionally biased region" description="Acidic residues" evidence="1">
    <location>
        <begin position="192"/>
        <end position="210"/>
    </location>
</feature>
<sequence>MIRDFDYYQDQGESITFTADTALLYGWCTRKPQRTKPSPLPTPDDTPPFPNIKLNLQPSSTPTPKQGSLNPDAPEFAPTSEYRDRSAKPWWYFVDLRGRTVVGEWGLLEEIYNEMTRGNATRYEQPQRTIRGGVWYCVLVPDEVRNIGSAYMLKYTRLVVKWYVRRFERLARREERAKGFESSEEEVGEMLLFLDEDENGGEDEDEEEDGMERGSCKLGD</sequence>
<reference evidence="3" key="1">
    <citation type="submission" date="2017-12" db="EMBL/GenBank/DDBJ databases">
        <authorList>
            <consortium name="DOE Joint Genome Institute"/>
            <person name="Mondo S.J."/>
            <person name="Kjaerbolling I."/>
            <person name="Vesth T.C."/>
            <person name="Frisvad J.C."/>
            <person name="Nybo J.L."/>
            <person name="Theobald S."/>
            <person name="Kuo A."/>
            <person name="Bowyer P."/>
            <person name="Matsuda Y."/>
            <person name="Lyhne E.K."/>
            <person name="Kogle M.E."/>
            <person name="Clum A."/>
            <person name="Lipzen A."/>
            <person name="Salamov A."/>
            <person name="Ngan C.Y."/>
            <person name="Daum C."/>
            <person name="Chiniquy J."/>
            <person name="Barry K."/>
            <person name="LaButti K."/>
            <person name="Haridas S."/>
            <person name="Simmons B.A."/>
            <person name="Magnuson J.K."/>
            <person name="Mortensen U.H."/>
            <person name="Larsen T.O."/>
            <person name="Grigoriev I.V."/>
            <person name="Baker S.E."/>
            <person name="Andersen M.R."/>
            <person name="Nordberg H.P."/>
            <person name="Cantor M.N."/>
            <person name="Hua S.X."/>
        </authorList>
    </citation>
    <scope>NUCLEOTIDE SEQUENCE [LARGE SCALE GENOMIC DNA]</scope>
    <source>
        <strain evidence="3">IBT 19404</strain>
    </source>
</reference>
<organism evidence="2 3">
    <name type="scientific">Aspergillus taichungensis</name>
    <dbReference type="NCBI Taxonomy" id="482145"/>
    <lineage>
        <taxon>Eukaryota</taxon>
        <taxon>Fungi</taxon>
        <taxon>Dikarya</taxon>
        <taxon>Ascomycota</taxon>
        <taxon>Pezizomycotina</taxon>
        <taxon>Eurotiomycetes</taxon>
        <taxon>Eurotiomycetidae</taxon>
        <taxon>Eurotiales</taxon>
        <taxon>Aspergillaceae</taxon>
        <taxon>Aspergillus</taxon>
        <taxon>Aspergillus subgen. Circumdati</taxon>
    </lineage>
</organism>
<accession>A0A2J5HZ25</accession>
<dbReference type="EMBL" id="KZ559524">
    <property type="protein sequence ID" value="PLN82735.1"/>
    <property type="molecule type" value="Genomic_DNA"/>
</dbReference>
<name>A0A2J5HZ25_9EURO</name>
<feature type="compositionally biased region" description="Polar residues" evidence="1">
    <location>
        <begin position="54"/>
        <end position="69"/>
    </location>
</feature>
<evidence type="ECO:0000313" key="2">
    <source>
        <dbReference type="EMBL" id="PLN82735.1"/>
    </source>
</evidence>
<evidence type="ECO:0000256" key="1">
    <source>
        <dbReference type="SAM" id="MobiDB-lite"/>
    </source>
</evidence>
<feature type="compositionally biased region" description="Pro residues" evidence="1">
    <location>
        <begin position="38"/>
        <end position="50"/>
    </location>
</feature>
<dbReference type="OrthoDB" id="10336020at2759"/>
<feature type="region of interest" description="Disordered" evidence="1">
    <location>
        <begin position="33"/>
        <end position="80"/>
    </location>
</feature>
<protein>
    <submittedName>
        <fullName evidence="2">Uncharacterized protein</fullName>
    </submittedName>
</protein>